<keyword evidence="3" id="KW-1185">Reference proteome</keyword>
<accession>A0A2I0KYA9</accession>
<evidence type="ECO:0000256" key="1">
    <source>
        <dbReference type="SAM" id="MobiDB-lite"/>
    </source>
</evidence>
<sequence length="96" mass="10345">MVTSTSGGWRTLGSVNERAGRTSELDVHACRERHGSTGTTRERGDERKSTRVTNGGAAVVRSARTSRRTRVMSVGASDRCTVHPKAQSSPETEKST</sequence>
<dbReference type="EMBL" id="PGOL01000274">
    <property type="protein sequence ID" value="PKI73452.1"/>
    <property type="molecule type" value="Genomic_DNA"/>
</dbReference>
<evidence type="ECO:0000313" key="3">
    <source>
        <dbReference type="Proteomes" id="UP000233551"/>
    </source>
</evidence>
<name>A0A2I0KYA9_PUNGR</name>
<feature type="region of interest" description="Disordered" evidence="1">
    <location>
        <begin position="1"/>
        <end position="96"/>
    </location>
</feature>
<reference evidence="2 3" key="1">
    <citation type="submission" date="2017-11" db="EMBL/GenBank/DDBJ databases">
        <title>De-novo sequencing of pomegranate (Punica granatum L.) genome.</title>
        <authorList>
            <person name="Akparov Z."/>
            <person name="Amiraslanov A."/>
            <person name="Hajiyeva S."/>
            <person name="Abbasov M."/>
            <person name="Kaur K."/>
            <person name="Hamwieh A."/>
            <person name="Solovyev V."/>
            <person name="Salamov A."/>
            <person name="Braich B."/>
            <person name="Kosarev P."/>
            <person name="Mahmoud A."/>
            <person name="Hajiyev E."/>
            <person name="Babayeva S."/>
            <person name="Izzatullayeva V."/>
            <person name="Mammadov A."/>
            <person name="Mammadov A."/>
            <person name="Sharifova S."/>
            <person name="Ojaghi J."/>
            <person name="Eynullazada K."/>
            <person name="Bayramov B."/>
            <person name="Abdulazimova A."/>
            <person name="Shahmuradov I."/>
        </authorList>
    </citation>
    <scope>NUCLEOTIDE SEQUENCE [LARGE SCALE GENOMIC DNA]</scope>
    <source>
        <strain evidence="3">cv. AG2017</strain>
        <tissue evidence="2">Leaf</tissue>
    </source>
</reference>
<protein>
    <submittedName>
        <fullName evidence="2">Uncharacterized protein</fullName>
    </submittedName>
</protein>
<dbReference type="Proteomes" id="UP000233551">
    <property type="component" value="Unassembled WGS sequence"/>
</dbReference>
<gene>
    <name evidence="2" type="ORF">CRG98_006160</name>
</gene>
<evidence type="ECO:0000313" key="2">
    <source>
        <dbReference type="EMBL" id="PKI73452.1"/>
    </source>
</evidence>
<dbReference type="AlphaFoldDB" id="A0A2I0KYA9"/>
<organism evidence="2 3">
    <name type="scientific">Punica granatum</name>
    <name type="common">Pomegranate</name>
    <dbReference type="NCBI Taxonomy" id="22663"/>
    <lineage>
        <taxon>Eukaryota</taxon>
        <taxon>Viridiplantae</taxon>
        <taxon>Streptophyta</taxon>
        <taxon>Embryophyta</taxon>
        <taxon>Tracheophyta</taxon>
        <taxon>Spermatophyta</taxon>
        <taxon>Magnoliopsida</taxon>
        <taxon>eudicotyledons</taxon>
        <taxon>Gunneridae</taxon>
        <taxon>Pentapetalae</taxon>
        <taxon>rosids</taxon>
        <taxon>malvids</taxon>
        <taxon>Myrtales</taxon>
        <taxon>Lythraceae</taxon>
        <taxon>Punica</taxon>
    </lineage>
</organism>
<feature type="compositionally biased region" description="Basic and acidic residues" evidence="1">
    <location>
        <begin position="18"/>
        <end position="49"/>
    </location>
</feature>
<proteinExistence type="predicted"/>
<comment type="caution">
    <text evidence="2">The sequence shown here is derived from an EMBL/GenBank/DDBJ whole genome shotgun (WGS) entry which is preliminary data.</text>
</comment>